<dbReference type="Pfam" id="PF16353">
    <property type="entry name" value="LacZ_4"/>
    <property type="match status" value="1"/>
</dbReference>
<dbReference type="RefSeq" id="WP_284254438.1">
    <property type="nucleotide sequence ID" value="NZ_BAAAQO010000002.1"/>
</dbReference>
<dbReference type="Pfam" id="PF02837">
    <property type="entry name" value="Glyco_hydro_2_N"/>
    <property type="match status" value="1"/>
</dbReference>
<evidence type="ECO:0000313" key="10">
    <source>
        <dbReference type="Proteomes" id="UP001157034"/>
    </source>
</evidence>
<dbReference type="Pfam" id="PF02929">
    <property type="entry name" value="Bgal_small_N"/>
    <property type="match status" value="1"/>
</dbReference>
<dbReference type="InterPro" id="IPR006104">
    <property type="entry name" value="Glyco_hydro_2_N"/>
</dbReference>
<name>A0ABQ6K515_9MICO</name>
<dbReference type="InterPro" id="IPR017853">
    <property type="entry name" value="GH"/>
</dbReference>
<dbReference type="Gene3D" id="2.70.98.10">
    <property type="match status" value="1"/>
</dbReference>
<dbReference type="InterPro" id="IPR004199">
    <property type="entry name" value="B-gal_small/dom_5"/>
</dbReference>
<evidence type="ECO:0000256" key="2">
    <source>
        <dbReference type="ARBA" id="ARBA00007401"/>
    </source>
</evidence>
<dbReference type="SUPFAM" id="SSF51445">
    <property type="entry name" value="(Trans)glycosidases"/>
    <property type="match status" value="1"/>
</dbReference>
<dbReference type="Pfam" id="PF02836">
    <property type="entry name" value="Glyco_hydro_2_C"/>
    <property type="match status" value="1"/>
</dbReference>
<comment type="caution">
    <text evidence="9">The sequence shown here is derived from an EMBL/GenBank/DDBJ whole genome shotgun (WGS) entry which is preliminary data.</text>
</comment>
<organism evidence="9 10">
    <name type="scientific">Pseudolysinimonas kribbensis</name>
    <dbReference type="NCBI Taxonomy" id="433641"/>
    <lineage>
        <taxon>Bacteria</taxon>
        <taxon>Bacillati</taxon>
        <taxon>Actinomycetota</taxon>
        <taxon>Actinomycetes</taxon>
        <taxon>Micrococcales</taxon>
        <taxon>Microbacteriaceae</taxon>
        <taxon>Pseudolysinimonas</taxon>
    </lineage>
</organism>
<proteinExistence type="inferred from homology"/>
<evidence type="ECO:0000259" key="8">
    <source>
        <dbReference type="SMART" id="SM01038"/>
    </source>
</evidence>
<dbReference type="Gene3D" id="2.60.40.10">
    <property type="entry name" value="Immunoglobulins"/>
    <property type="match status" value="2"/>
</dbReference>
<protein>
    <recommendedName>
        <fullName evidence="4">Beta-galactosidase</fullName>
        <ecNumber evidence="3">3.2.1.23</ecNumber>
    </recommendedName>
    <alternativeName>
        <fullName evidence="7">Lactase</fullName>
    </alternativeName>
</protein>
<dbReference type="InterPro" id="IPR006101">
    <property type="entry name" value="Glyco_hydro_2"/>
</dbReference>
<sequence>MTDFTGSDALAARARFATDARTLSLDGEWAVRFSPSWAEAPDDLGDPELAIDGWGRIPVPSSWPMQAEGHGRPWYTNTKFPFPVEPPFVPDENPVADHAVRFDWEPGDATVLRLEGVDAAGTVVVNGVEVGTTRGSRLVHEFDVSREVRSGSNLLVVRIARWAETSYLEDQDMWWLPGLFRPVTVLDRPADGIRDLRVEADWRDGVATLRVEVDADAPARVSVPELGIELAAGQRVEVPGAEPWLAEAPRLYDLVVAAPGETARLRIGFRTVRIDGHRFLVNDRPVLLRGVNRHEHHPDLGRVVPRATVEHELRLMKRHNINAIRTSHYPPHPDLADLADELGFWLIVECDLETHGFIHVDWRGNPSDDPAYEAAYRDRMARTVERDRNHPSVIMWSLGNESGVGRNLAAMAEEARRRDPSRPLHYEGDWTAADTDVYSRMYAHPEEVALIARGEEPPLDDPVLDARRRGMPFLLCEYAHAMGNGPGGLAEYQELLDSSDRMAGAFVWEWLEHGIRRRTPDGREYWAYGGDFGEPVHDGNFVADGLVDADRNPRPQLADLATVFAPVRMRIGADEVEIANRQDHIGVSWLRAEWELSTAAGAVVSGELALPEVAPRESAVVPLPDRARGDGVLTIRVVTAGESTWAPAGHEVAWAQRGALAVPAAPAATGAPRREGRTIALGSARIDAVTGLLRLDDPDRGDLDLGGPELVLWRAPTDNDRGHGLLPLRGHDREELSEEQAWEAAELPRLTTRVESVEAGGTFVEIVTRVAPAIFDWGARVRIRYTSDGDVLGMGVRVEPVGAWPCTWARAGLRFRLPFAPSAHWLGLGPGQAYPDTGLAARLGEWSASPDELRTDYVRPQENGSRRGVVSVDLTDARGSGLGITGEPFAFTVSPWTAAQLAAAAHPTDLPDPGEGSWLTIDLAQHGIGTASCGPGVLEPYRLTPRTVEGRIALTRI</sequence>
<dbReference type="PANTHER" id="PTHR46323">
    <property type="entry name" value="BETA-GALACTOSIDASE"/>
    <property type="match status" value="1"/>
</dbReference>
<dbReference type="Gene3D" id="2.60.120.260">
    <property type="entry name" value="Galactose-binding domain-like"/>
    <property type="match status" value="1"/>
</dbReference>
<dbReference type="InterPro" id="IPR008979">
    <property type="entry name" value="Galactose-bd-like_sf"/>
</dbReference>
<evidence type="ECO:0000256" key="7">
    <source>
        <dbReference type="ARBA" id="ARBA00032230"/>
    </source>
</evidence>
<gene>
    <name evidence="9" type="primary">lacZ</name>
    <name evidence="9" type="ORF">GCM10025881_25500</name>
</gene>
<evidence type="ECO:0000256" key="3">
    <source>
        <dbReference type="ARBA" id="ARBA00012756"/>
    </source>
</evidence>
<feature type="domain" description="Beta galactosidase small chain/" evidence="8">
    <location>
        <begin position="678"/>
        <end position="955"/>
    </location>
</feature>
<dbReference type="EC" id="3.2.1.23" evidence="3"/>
<accession>A0ABQ6K515</accession>
<evidence type="ECO:0000313" key="9">
    <source>
        <dbReference type="EMBL" id="GMA95726.1"/>
    </source>
</evidence>
<dbReference type="PANTHER" id="PTHR46323:SF2">
    <property type="entry name" value="BETA-GALACTOSIDASE"/>
    <property type="match status" value="1"/>
</dbReference>
<dbReference type="InterPro" id="IPR014718">
    <property type="entry name" value="GH-type_carb-bd"/>
</dbReference>
<dbReference type="InterPro" id="IPR013783">
    <property type="entry name" value="Ig-like_fold"/>
</dbReference>
<dbReference type="InterPro" id="IPR023232">
    <property type="entry name" value="Glyco_hydro_2_AS"/>
</dbReference>
<evidence type="ECO:0000256" key="5">
    <source>
        <dbReference type="ARBA" id="ARBA00022801"/>
    </source>
</evidence>
<dbReference type="SUPFAM" id="SSF49785">
    <property type="entry name" value="Galactose-binding domain-like"/>
    <property type="match status" value="1"/>
</dbReference>
<evidence type="ECO:0000256" key="6">
    <source>
        <dbReference type="ARBA" id="ARBA00023295"/>
    </source>
</evidence>
<dbReference type="InterPro" id="IPR036156">
    <property type="entry name" value="Beta-gal/glucu_dom_sf"/>
</dbReference>
<dbReference type="PROSITE" id="PS00608">
    <property type="entry name" value="GLYCOSYL_HYDROL_F2_2"/>
    <property type="match status" value="1"/>
</dbReference>
<evidence type="ECO:0000256" key="4">
    <source>
        <dbReference type="ARBA" id="ARBA00013303"/>
    </source>
</evidence>
<reference evidence="10" key="1">
    <citation type="journal article" date="2019" name="Int. J. Syst. Evol. Microbiol.">
        <title>The Global Catalogue of Microorganisms (GCM) 10K type strain sequencing project: providing services to taxonomists for standard genome sequencing and annotation.</title>
        <authorList>
            <consortium name="The Broad Institute Genomics Platform"/>
            <consortium name="The Broad Institute Genome Sequencing Center for Infectious Disease"/>
            <person name="Wu L."/>
            <person name="Ma J."/>
        </authorList>
    </citation>
    <scope>NUCLEOTIDE SEQUENCE [LARGE SCALE GENOMIC DNA]</scope>
    <source>
        <strain evidence="10">NBRC 108894</strain>
    </source>
</reference>
<dbReference type="SMART" id="SM01038">
    <property type="entry name" value="Bgal_small_N"/>
    <property type="match status" value="1"/>
</dbReference>
<dbReference type="SUPFAM" id="SSF49303">
    <property type="entry name" value="beta-Galactosidase/glucuronidase domain"/>
    <property type="match status" value="2"/>
</dbReference>
<comment type="similarity">
    <text evidence="2">Belongs to the glycosyl hydrolase 2 family.</text>
</comment>
<dbReference type="SUPFAM" id="SSF74650">
    <property type="entry name" value="Galactose mutarotase-like"/>
    <property type="match status" value="1"/>
</dbReference>
<dbReference type="Gene3D" id="3.20.20.80">
    <property type="entry name" value="Glycosidases"/>
    <property type="match status" value="1"/>
</dbReference>
<keyword evidence="5" id="KW-0378">Hydrolase</keyword>
<dbReference type="InterPro" id="IPR006103">
    <property type="entry name" value="Glyco_hydro_2_cat"/>
</dbReference>
<keyword evidence="10" id="KW-1185">Reference proteome</keyword>
<dbReference type="InterPro" id="IPR032312">
    <property type="entry name" value="LacZ_4"/>
</dbReference>
<evidence type="ECO:0000256" key="1">
    <source>
        <dbReference type="ARBA" id="ARBA00001412"/>
    </source>
</evidence>
<dbReference type="Proteomes" id="UP001157034">
    <property type="component" value="Unassembled WGS sequence"/>
</dbReference>
<dbReference type="InterPro" id="IPR050347">
    <property type="entry name" value="Bact_Beta-galactosidase"/>
</dbReference>
<dbReference type="InterPro" id="IPR011013">
    <property type="entry name" value="Gal_mutarotase_sf_dom"/>
</dbReference>
<comment type="catalytic activity">
    <reaction evidence="1">
        <text>Hydrolysis of terminal non-reducing beta-D-galactose residues in beta-D-galactosides.</text>
        <dbReference type="EC" id="3.2.1.23"/>
    </reaction>
</comment>
<dbReference type="PRINTS" id="PR00132">
    <property type="entry name" value="GLHYDRLASE2"/>
</dbReference>
<keyword evidence="6" id="KW-0326">Glycosidase</keyword>
<dbReference type="EMBL" id="BSVB01000001">
    <property type="protein sequence ID" value="GMA95726.1"/>
    <property type="molecule type" value="Genomic_DNA"/>
</dbReference>